<dbReference type="NCBIfam" id="NF004939">
    <property type="entry name" value="PRK06292.1-1"/>
    <property type="match status" value="1"/>
</dbReference>
<dbReference type="GO" id="GO:0050660">
    <property type="term" value="F:flavin adenine dinucleotide binding"/>
    <property type="evidence" value="ECO:0007669"/>
    <property type="project" value="TreeGrafter"/>
</dbReference>
<feature type="active site" description="Proton acceptor" evidence="4">
    <location>
        <position position="445"/>
    </location>
</feature>
<dbReference type="Proteomes" id="UP000027604">
    <property type="component" value="Chromosome I"/>
</dbReference>
<dbReference type="EMBL" id="HG322949">
    <property type="protein sequence ID" value="CDG80760.1"/>
    <property type="molecule type" value="Genomic_DNA"/>
</dbReference>
<dbReference type="PRINTS" id="PR00368">
    <property type="entry name" value="FADPNR"/>
</dbReference>
<feature type="domain" description="FAD/NAD(P)-binding" evidence="8">
    <location>
        <begin position="7"/>
        <end position="325"/>
    </location>
</feature>
<sequence length="479" mass="51017">MKTLKVDVAVIGGGTAGMTAYRAARMHKQRTVMIEGGPYGTTCARVGCMPSKLLISAAEAAHALAAAPAFGVHAGQVRIDGRAVMARVRSERDRFVGFVLEGVDNIPDEDKIRGYARFTGPGRLQVGQHTVIEAERIVIATGSTAIVPEEWKTGGDRVISSDDVFDWTDLPASVAVVGSGVIGLELGQALHRLGVRVAIFARGSSVAQLSDPLVLQDAAKVLGAQVDLRFQTQVAAIAREGDGVRLTSRDAAGVERSEHFEYVLSAIGRSPNVRQLGLELAQIELDRHGIPLYDQRTMQCGKSAIFIAGDADNERPVLPEAADQGRIAGDNAARYPDVQPGLRRTPLAIAFSEPQIATLGASYKALCISHAGRFAIGAVSFENQGRSRVMLQNHGMLRVYGEFGTGRFLGAEMIGPRAEHLGHLLSWACQAKLTVAAMLDMPFYHPVIEEGVRTALRDLAATLAKDPADVACADCTPGP</sequence>
<reference evidence="9 10" key="1">
    <citation type="journal article" date="2015" name="Genome Announc.">
        <title>Genome Sequence of Mushroom Soft-Rot Pathogen Janthinobacterium agaricidamnosum.</title>
        <authorList>
            <person name="Graupner K."/>
            <person name="Lackner G."/>
            <person name="Hertweck C."/>
        </authorList>
    </citation>
    <scope>NUCLEOTIDE SEQUENCE [LARGE SCALE GENOMIC DNA]</scope>
    <source>
        <strain evidence="10">NBRC 102515 / DSM 9628</strain>
    </source>
</reference>
<feature type="binding site" evidence="5">
    <location>
        <position position="310"/>
    </location>
    <ligand>
        <name>FAD</name>
        <dbReference type="ChEBI" id="CHEBI:57692"/>
    </ligand>
</feature>
<evidence type="ECO:0000256" key="1">
    <source>
        <dbReference type="ARBA" id="ARBA00007532"/>
    </source>
</evidence>
<feature type="binding site" evidence="5">
    <location>
        <begin position="141"/>
        <end position="143"/>
    </location>
    <ligand>
        <name>FAD</name>
        <dbReference type="ChEBI" id="CHEBI:57692"/>
    </ligand>
</feature>
<organism evidence="9 10">
    <name type="scientific">Janthinobacterium agaricidamnosum NBRC 102515 = DSM 9628</name>
    <dbReference type="NCBI Taxonomy" id="1349767"/>
    <lineage>
        <taxon>Bacteria</taxon>
        <taxon>Pseudomonadati</taxon>
        <taxon>Pseudomonadota</taxon>
        <taxon>Betaproteobacteria</taxon>
        <taxon>Burkholderiales</taxon>
        <taxon>Oxalobacteraceae</taxon>
        <taxon>Janthinobacterium</taxon>
    </lineage>
</organism>
<evidence type="ECO:0000259" key="8">
    <source>
        <dbReference type="Pfam" id="PF07992"/>
    </source>
</evidence>
<gene>
    <name evidence="9" type="ORF">GJA_92</name>
</gene>
<dbReference type="Pfam" id="PF07992">
    <property type="entry name" value="Pyr_redox_2"/>
    <property type="match status" value="1"/>
</dbReference>
<keyword evidence="3 5" id="KW-0274">FAD</keyword>
<protein>
    <submittedName>
        <fullName evidence="9">Putative dihydrolipoamide dehydrogenase</fullName>
    </submittedName>
</protein>
<dbReference type="OrthoDB" id="178496at2"/>
<dbReference type="SUPFAM" id="SSF51905">
    <property type="entry name" value="FAD/NAD(P)-binding domain"/>
    <property type="match status" value="1"/>
</dbReference>
<name>W0UZF3_9BURK</name>
<feature type="binding site" evidence="5">
    <location>
        <begin position="178"/>
        <end position="185"/>
    </location>
    <ligand>
        <name>NAD(+)</name>
        <dbReference type="ChEBI" id="CHEBI:57540"/>
    </ligand>
</feature>
<dbReference type="PANTHER" id="PTHR43014">
    <property type="entry name" value="MERCURIC REDUCTASE"/>
    <property type="match status" value="1"/>
</dbReference>
<dbReference type="PRINTS" id="PR00411">
    <property type="entry name" value="PNDRDTASEI"/>
</dbReference>
<dbReference type="STRING" id="1349767.GJA_92"/>
<dbReference type="PATRIC" id="fig|1349767.4.peg.3477"/>
<evidence type="ECO:0000256" key="2">
    <source>
        <dbReference type="ARBA" id="ARBA00022630"/>
    </source>
</evidence>
<dbReference type="PIRSF" id="PIRSF000350">
    <property type="entry name" value="Mercury_reductase_MerA"/>
    <property type="match status" value="1"/>
</dbReference>
<feature type="domain" description="Pyridine nucleotide-disulphide oxidoreductase dimerisation" evidence="7">
    <location>
        <begin position="349"/>
        <end position="455"/>
    </location>
</feature>
<evidence type="ECO:0000256" key="6">
    <source>
        <dbReference type="PIRSR" id="PIRSR000350-4"/>
    </source>
</evidence>
<evidence type="ECO:0000256" key="4">
    <source>
        <dbReference type="PIRSR" id="PIRSR000350-2"/>
    </source>
</evidence>
<dbReference type="GO" id="GO:0003955">
    <property type="term" value="F:NAD(P)H dehydrogenase (quinone) activity"/>
    <property type="evidence" value="ECO:0007669"/>
    <property type="project" value="TreeGrafter"/>
</dbReference>
<dbReference type="eggNOG" id="COG1249">
    <property type="taxonomic scope" value="Bacteria"/>
</dbReference>
<comment type="similarity">
    <text evidence="1">Belongs to the class-I pyridine nucleotide-disulfide oxidoreductase family.</text>
</comment>
<evidence type="ECO:0000259" key="7">
    <source>
        <dbReference type="Pfam" id="PF02852"/>
    </source>
</evidence>
<dbReference type="Gene3D" id="3.30.390.30">
    <property type="match status" value="1"/>
</dbReference>
<dbReference type="PANTHER" id="PTHR43014:SF4">
    <property type="entry name" value="PYRIDINE NUCLEOTIDE-DISULFIDE OXIDOREDUCTASE RCLA-RELATED"/>
    <property type="match status" value="1"/>
</dbReference>
<dbReference type="AlphaFoldDB" id="W0UZF3"/>
<accession>W0UZF3</accession>
<feature type="disulfide bond" description="Redox-active" evidence="6">
    <location>
        <begin position="43"/>
        <end position="48"/>
    </location>
</feature>
<dbReference type="InterPro" id="IPR004099">
    <property type="entry name" value="Pyr_nucl-diS_OxRdtase_dimer"/>
</dbReference>
<dbReference type="KEGG" id="jag:GJA_92"/>
<keyword evidence="10" id="KW-1185">Reference proteome</keyword>
<evidence type="ECO:0000256" key="3">
    <source>
        <dbReference type="ARBA" id="ARBA00022827"/>
    </source>
</evidence>
<dbReference type="InterPro" id="IPR036188">
    <property type="entry name" value="FAD/NAD-bd_sf"/>
</dbReference>
<dbReference type="HOGENOM" id="CLU_016755_0_3_4"/>
<evidence type="ECO:0000313" key="9">
    <source>
        <dbReference type="EMBL" id="CDG80760.1"/>
    </source>
</evidence>
<dbReference type="RefSeq" id="WP_038487517.1">
    <property type="nucleotide sequence ID" value="NZ_BCTH01000060.1"/>
</dbReference>
<keyword evidence="5" id="KW-0547">Nucleotide-binding</keyword>
<dbReference type="InterPro" id="IPR036324">
    <property type="entry name" value="Mn/Fe_SOD_N_sf"/>
</dbReference>
<keyword evidence="5" id="KW-0520">NAD</keyword>
<comment type="cofactor">
    <cofactor evidence="5">
        <name>FAD</name>
        <dbReference type="ChEBI" id="CHEBI:57692"/>
    </cofactor>
    <text evidence="5">Binds 1 FAD per subunit.</text>
</comment>
<dbReference type="Gene3D" id="1.10.287.990">
    <property type="entry name" value="Fe,Mn superoxide dismutase (SOD) domain"/>
    <property type="match status" value="1"/>
</dbReference>
<proteinExistence type="inferred from homology"/>
<feature type="binding site" evidence="5">
    <location>
        <position position="268"/>
    </location>
    <ligand>
        <name>NAD(+)</name>
        <dbReference type="ChEBI" id="CHEBI:57540"/>
    </ligand>
</feature>
<dbReference type="SUPFAM" id="SSF55424">
    <property type="entry name" value="FAD/NAD-linked reductases, dimerisation (C-terminal) domain"/>
    <property type="match status" value="1"/>
</dbReference>
<dbReference type="InterPro" id="IPR001100">
    <property type="entry name" value="Pyr_nuc-diS_OxRdtase"/>
</dbReference>
<evidence type="ECO:0000313" key="10">
    <source>
        <dbReference type="Proteomes" id="UP000027604"/>
    </source>
</evidence>
<dbReference type="InterPro" id="IPR016156">
    <property type="entry name" value="FAD/NAD-linked_Rdtase_dimer_sf"/>
</dbReference>
<dbReference type="Gene3D" id="3.50.50.60">
    <property type="entry name" value="FAD/NAD(P)-binding domain"/>
    <property type="match status" value="2"/>
</dbReference>
<keyword evidence="2" id="KW-0285">Flavoprotein</keyword>
<dbReference type="Pfam" id="PF02852">
    <property type="entry name" value="Pyr_redox_dim"/>
    <property type="match status" value="1"/>
</dbReference>
<dbReference type="InterPro" id="IPR023753">
    <property type="entry name" value="FAD/NAD-binding_dom"/>
</dbReference>
<feature type="binding site" evidence="5">
    <location>
        <position position="52"/>
    </location>
    <ligand>
        <name>FAD</name>
        <dbReference type="ChEBI" id="CHEBI:57692"/>
    </ligand>
</feature>
<evidence type="ECO:0000256" key="5">
    <source>
        <dbReference type="PIRSR" id="PIRSR000350-3"/>
    </source>
</evidence>